<accession>U9SUK7</accession>
<proteinExistence type="predicted"/>
<name>U9SUK7_RHIID</name>
<dbReference type="AlphaFoldDB" id="U9SUK7"/>
<sequence>MHIRLKFQSDRKVDGENYQPHNTHVIIQPIERWNNEELQRLFTLALKVIVCLNLPVDSHGYFKTAIMKKSLEVAPLILYFVYDHALQIFLNDFFVQGKMFFA</sequence>
<dbReference type="EMBL" id="KI297829">
    <property type="protein sequence ID" value="ERZ99623.1"/>
    <property type="molecule type" value="Genomic_DNA"/>
</dbReference>
<protein>
    <submittedName>
        <fullName evidence="1">Uncharacterized protein</fullName>
    </submittedName>
</protein>
<evidence type="ECO:0000313" key="1">
    <source>
        <dbReference type="EMBL" id="ERZ99623.1"/>
    </source>
</evidence>
<reference evidence="1" key="1">
    <citation type="submission" date="2013-07" db="EMBL/GenBank/DDBJ databases">
        <title>The genome of an arbuscular mycorrhizal fungus provides insights into the evolution of the oldest plant symbiosis.</title>
        <authorList>
            <consortium name="DOE Joint Genome Institute"/>
            <person name="Tisserant E."/>
            <person name="Malbreil M."/>
            <person name="Kuo A."/>
            <person name="Kohler A."/>
            <person name="Symeonidi A."/>
            <person name="Balestrini R."/>
            <person name="Charron P."/>
            <person name="Duensing N."/>
            <person name="Frei-dit-Frey N."/>
            <person name="Gianinazzi-Pearson V."/>
            <person name="Gilbert B."/>
            <person name="Handa Y."/>
            <person name="Hijri M."/>
            <person name="Kaul R."/>
            <person name="Kawaguchi M."/>
            <person name="Krajinski F."/>
            <person name="Lammers P."/>
            <person name="Lapierre D."/>
            <person name="Masclaux F.G."/>
            <person name="Murat C."/>
            <person name="Morin E."/>
            <person name="Ndikumana S."/>
            <person name="Pagni M."/>
            <person name="Petitpierre D."/>
            <person name="Requena N."/>
            <person name="Rosikiewicz P."/>
            <person name="Riley R."/>
            <person name="Saito K."/>
            <person name="San Clemente H."/>
            <person name="Shapiro H."/>
            <person name="van Tuinen D."/>
            <person name="Becard G."/>
            <person name="Bonfante P."/>
            <person name="Paszkowski U."/>
            <person name="Shachar-Hill Y."/>
            <person name="Young J.P."/>
            <person name="Sanders I.R."/>
            <person name="Henrissat B."/>
            <person name="Rensing S.A."/>
            <person name="Grigoriev I.V."/>
            <person name="Corradi N."/>
            <person name="Roux C."/>
            <person name="Martin F."/>
        </authorList>
    </citation>
    <scope>NUCLEOTIDE SEQUENCE</scope>
    <source>
        <strain evidence="1">DAOM 197198</strain>
    </source>
</reference>
<dbReference type="HOGENOM" id="CLU_2278951_0_0_1"/>
<organism evidence="1">
    <name type="scientific">Rhizophagus irregularis (strain DAOM 181602 / DAOM 197198 / MUCL 43194)</name>
    <name type="common">Arbuscular mycorrhizal fungus</name>
    <name type="synonym">Glomus intraradices</name>
    <dbReference type="NCBI Taxonomy" id="747089"/>
    <lineage>
        <taxon>Eukaryota</taxon>
        <taxon>Fungi</taxon>
        <taxon>Fungi incertae sedis</taxon>
        <taxon>Mucoromycota</taxon>
        <taxon>Glomeromycotina</taxon>
        <taxon>Glomeromycetes</taxon>
        <taxon>Glomerales</taxon>
        <taxon>Glomeraceae</taxon>
        <taxon>Rhizophagus</taxon>
    </lineage>
</organism>
<gene>
    <name evidence="1" type="ORF">GLOINDRAFT_83530</name>
</gene>